<comment type="cofactor">
    <cofactor evidence="1">
        <name>FAD</name>
        <dbReference type="ChEBI" id="CHEBI:57692"/>
    </cofactor>
</comment>
<reference evidence="12 13" key="1">
    <citation type="submission" date="2019-09" db="EMBL/GenBank/DDBJ databases">
        <title>Bird 10,000 Genomes (B10K) Project - Family phase.</title>
        <authorList>
            <person name="Zhang G."/>
        </authorList>
    </citation>
    <scope>NUCLEOTIDE SEQUENCE [LARGE SCALE GENOMIC DNA]</scope>
    <source>
        <strain evidence="12">OUT-0023</strain>
        <tissue evidence="12">Blood</tissue>
    </source>
</reference>
<feature type="non-terminal residue" evidence="12">
    <location>
        <position position="1"/>
    </location>
</feature>
<dbReference type="Gene3D" id="3.30.70.2740">
    <property type="match status" value="1"/>
</dbReference>
<feature type="compositionally biased region" description="Gly residues" evidence="10">
    <location>
        <begin position="311"/>
        <end position="321"/>
    </location>
</feature>
<keyword evidence="8" id="KW-0496">Mitochondrion</keyword>
<evidence type="ECO:0000256" key="8">
    <source>
        <dbReference type="ARBA" id="ARBA00023128"/>
    </source>
</evidence>
<evidence type="ECO:0000256" key="2">
    <source>
        <dbReference type="ARBA" id="ARBA00004173"/>
    </source>
</evidence>
<feature type="region of interest" description="Disordered" evidence="10">
    <location>
        <begin position="306"/>
        <end position="329"/>
    </location>
</feature>
<dbReference type="FunFam" id="3.30.465.10:FF:000016">
    <property type="entry name" value="probable D-lactate dehydrogenase, mitochondrial"/>
    <property type="match status" value="1"/>
</dbReference>
<dbReference type="PROSITE" id="PS51387">
    <property type="entry name" value="FAD_PCMH"/>
    <property type="match status" value="1"/>
</dbReference>
<keyword evidence="6" id="KW-0809">Transit peptide</keyword>
<dbReference type="InterPro" id="IPR016166">
    <property type="entry name" value="FAD-bd_PCMH"/>
</dbReference>
<dbReference type="InterPro" id="IPR006094">
    <property type="entry name" value="Oxid_FAD_bind_N"/>
</dbReference>
<dbReference type="GO" id="GO:1903457">
    <property type="term" value="P:lactate catabolic process"/>
    <property type="evidence" value="ECO:0007669"/>
    <property type="project" value="TreeGrafter"/>
</dbReference>
<dbReference type="Gene3D" id="1.10.45.10">
    <property type="entry name" value="Vanillyl-alcohol Oxidase, Chain A, domain 4"/>
    <property type="match status" value="1"/>
</dbReference>
<dbReference type="Pfam" id="PF02913">
    <property type="entry name" value="FAD-oxidase_C"/>
    <property type="match status" value="2"/>
</dbReference>
<dbReference type="FunFam" id="3.30.70.2740:FF:000001">
    <property type="entry name" value="D-lactate dehydrogenase mitochondrial"/>
    <property type="match status" value="1"/>
</dbReference>
<dbReference type="Proteomes" id="UP000540071">
    <property type="component" value="Unassembled WGS sequence"/>
</dbReference>
<dbReference type="PANTHER" id="PTHR11748:SF111">
    <property type="entry name" value="D-LACTATE DEHYDROGENASE, MITOCHONDRIAL-RELATED"/>
    <property type="match status" value="1"/>
</dbReference>
<evidence type="ECO:0000256" key="6">
    <source>
        <dbReference type="ARBA" id="ARBA00022946"/>
    </source>
</evidence>
<evidence type="ECO:0000256" key="4">
    <source>
        <dbReference type="ARBA" id="ARBA00022630"/>
    </source>
</evidence>
<dbReference type="FunFam" id="1.10.45.10:FF:000001">
    <property type="entry name" value="D-lactate dehydrogenase mitochondrial"/>
    <property type="match status" value="1"/>
</dbReference>
<evidence type="ECO:0000313" key="12">
    <source>
        <dbReference type="EMBL" id="NWZ80463.1"/>
    </source>
</evidence>
<comment type="similarity">
    <text evidence="3">Belongs to the FAD-binding oxidoreductase/transferase type 4 family.</text>
</comment>
<dbReference type="PANTHER" id="PTHR11748">
    <property type="entry name" value="D-LACTATE DEHYDROGENASE"/>
    <property type="match status" value="1"/>
</dbReference>
<evidence type="ECO:0000256" key="9">
    <source>
        <dbReference type="ARBA" id="ARBA00038897"/>
    </source>
</evidence>
<dbReference type="EC" id="1.1.2.4" evidence="9"/>
<organism evidence="12 13">
    <name type="scientific">Poecile atricapillus</name>
    <name type="common">Black-capped chickadee</name>
    <name type="synonym">Parus atricapillus</name>
    <dbReference type="NCBI Taxonomy" id="48891"/>
    <lineage>
        <taxon>Eukaryota</taxon>
        <taxon>Metazoa</taxon>
        <taxon>Chordata</taxon>
        <taxon>Craniata</taxon>
        <taxon>Vertebrata</taxon>
        <taxon>Euteleostomi</taxon>
        <taxon>Archelosauria</taxon>
        <taxon>Archosauria</taxon>
        <taxon>Dinosauria</taxon>
        <taxon>Saurischia</taxon>
        <taxon>Theropoda</taxon>
        <taxon>Coelurosauria</taxon>
        <taxon>Aves</taxon>
        <taxon>Neognathae</taxon>
        <taxon>Neoaves</taxon>
        <taxon>Telluraves</taxon>
        <taxon>Australaves</taxon>
        <taxon>Passeriformes</taxon>
        <taxon>Paridae</taxon>
        <taxon>Poecile</taxon>
    </lineage>
</organism>
<evidence type="ECO:0000256" key="1">
    <source>
        <dbReference type="ARBA" id="ARBA00001974"/>
    </source>
</evidence>
<name>A0A7K7QL65_POEAT</name>
<gene>
    <name evidence="12" type="primary">Ldhd_1</name>
    <name evidence="12" type="ORF">POEATR_R14134</name>
</gene>
<evidence type="ECO:0000256" key="10">
    <source>
        <dbReference type="SAM" id="MobiDB-lite"/>
    </source>
</evidence>
<accession>A0A7K7QL65</accession>
<dbReference type="GO" id="GO:0008720">
    <property type="term" value="F:D-lactate dehydrogenase (NAD+) activity"/>
    <property type="evidence" value="ECO:0007669"/>
    <property type="project" value="TreeGrafter"/>
</dbReference>
<dbReference type="GO" id="GO:0004458">
    <property type="term" value="F:D-lactate dehydrogenase (cytochrome) activity"/>
    <property type="evidence" value="ECO:0007669"/>
    <property type="project" value="UniProtKB-EC"/>
</dbReference>
<dbReference type="InterPro" id="IPR016164">
    <property type="entry name" value="FAD-linked_Oxase-like_C"/>
</dbReference>
<protein>
    <recommendedName>
        <fullName evidence="9">D-lactate dehydrogenase (cytochrome)</fullName>
        <ecNumber evidence="9">1.1.2.4</ecNumber>
    </recommendedName>
</protein>
<dbReference type="InterPro" id="IPR004113">
    <property type="entry name" value="FAD-bd_oxidored_4_C"/>
</dbReference>
<dbReference type="GO" id="GO:0005739">
    <property type="term" value="C:mitochondrion"/>
    <property type="evidence" value="ECO:0007669"/>
    <property type="project" value="UniProtKB-SubCell"/>
</dbReference>
<dbReference type="Gene3D" id="3.30.465.10">
    <property type="match status" value="1"/>
</dbReference>
<evidence type="ECO:0000256" key="3">
    <source>
        <dbReference type="ARBA" id="ARBA00008000"/>
    </source>
</evidence>
<evidence type="ECO:0000313" key="13">
    <source>
        <dbReference type="Proteomes" id="UP000540071"/>
    </source>
</evidence>
<evidence type="ECO:0000259" key="11">
    <source>
        <dbReference type="PROSITE" id="PS51387"/>
    </source>
</evidence>
<dbReference type="InterPro" id="IPR036318">
    <property type="entry name" value="FAD-bd_PCMH-like_sf"/>
</dbReference>
<dbReference type="InterPro" id="IPR016171">
    <property type="entry name" value="Vanillyl_alc_oxidase_C-sub2"/>
</dbReference>
<comment type="subcellular location">
    <subcellularLocation>
        <location evidence="2">Mitochondrion</location>
    </subcellularLocation>
</comment>
<feature type="domain" description="FAD-binding PCMH-type" evidence="11">
    <location>
        <begin position="1"/>
        <end position="111"/>
    </location>
</feature>
<keyword evidence="13" id="KW-1185">Reference proteome</keyword>
<dbReference type="SUPFAM" id="SSF55103">
    <property type="entry name" value="FAD-linked oxidases, C-terminal domain"/>
    <property type="match status" value="1"/>
</dbReference>
<dbReference type="AlphaFoldDB" id="A0A7K7QL65"/>
<keyword evidence="4" id="KW-0285">Flavoprotein</keyword>
<dbReference type="SUPFAM" id="SSF56176">
    <property type="entry name" value="FAD-binding/transporter-associated domain-like"/>
    <property type="match status" value="1"/>
</dbReference>
<dbReference type="InterPro" id="IPR016169">
    <property type="entry name" value="FAD-bd_PCMH_sub2"/>
</dbReference>
<evidence type="ECO:0000256" key="7">
    <source>
        <dbReference type="ARBA" id="ARBA00023002"/>
    </source>
</evidence>
<comment type="caution">
    <text evidence="12">The sequence shown here is derived from an EMBL/GenBank/DDBJ whole genome shotgun (WGS) entry which is preliminary data.</text>
</comment>
<dbReference type="EMBL" id="VZSS01000030">
    <property type="protein sequence ID" value="NWZ80463.1"/>
    <property type="molecule type" value="Genomic_DNA"/>
</dbReference>
<keyword evidence="5" id="KW-0274">FAD</keyword>
<sequence length="453" mass="47611">VTVEPGVTRKALNKHLRGTGLWFPVDPGADASLCGMAATGASGTNAVRYGTMRPNVLNLRVVLPDGRLLHTAGPGRQPRKRAAGYDLTSLFVGSEGTLGFLTQATLRLHPLPEATAVTVTSFPSVGAAVACTVHVLQAAVPVARIGECPWPELGIQVPVVKLNTASSHPEFLDEVMADACGRFSGMGLPAAATLLLELHGSRRSLAEQQQQTEEIVQQNGGSSLAWAEGLEEREQLWSMRHNAWYAALALRPGCQVRHEDGGDGITHGAVSATALPSLGQGYSTDVCVPISRLPDVVVETKQDLQASGLTGQQGGDRGGWGSPLSNATPHLTRDIAGPMVGHVGDGNFHCILVFNSHDPEEAQRVHAFTQRLGRWGQGTLGAGAGWTDVPIPCPSLSHRRALAAGGTCTGEHGVGLGKRALLQEELGQEGLDTLRSIKAALDPHNLMNPGKVL</sequence>
<evidence type="ECO:0000256" key="5">
    <source>
        <dbReference type="ARBA" id="ARBA00022827"/>
    </source>
</evidence>
<feature type="non-terminal residue" evidence="12">
    <location>
        <position position="453"/>
    </location>
</feature>
<dbReference type="GO" id="GO:0071949">
    <property type="term" value="F:FAD binding"/>
    <property type="evidence" value="ECO:0007669"/>
    <property type="project" value="InterPro"/>
</dbReference>
<dbReference type="Pfam" id="PF01565">
    <property type="entry name" value="FAD_binding_4"/>
    <property type="match status" value="1"/>
</dbReference>
<proteinExistence type="inferred from homology"/>
<keyword evidence="7" id="KW-0560">Oxidoreductase</keyword>